<dbReference type="PIRSF" id="PIRSF001435">
    <property type="entry name" value="Nth"/>
    <property type="match status" value="1"/>
</dbReference>
<dbReference type="Pfam" id="PF00730">
    <property type="entry name" value="HhH-GPD"/>
    <property type="match status" value="1"/>
</dbReference>
<gene>
    <name evidence="6" type="ORF">SAMN05421734_105146</name>
</gene>
<feature type="domain" description="HhH-GPD" evidence="5">
    <location>
        <begin position="36"/>
        <end position="191"/>
    </location>
</feature>
<name>A0A1G6JUE8_9BACI</name>
<evidence type="ECO:0000256" key="4">
    <source>
        <dbReference type="ARBA" id="ARBA00023014"/>
    </source>
</evidence>
<keyword evidence="1" id="KW-0004">4Fe-4S</keyword>
<dbReference type="STRING" id="1612202.SAMN05421734_105146"/>
<dbReference type="SMART" id="SM00478">
    <property type="entry name" value="ENDO3c"/>
    <property type="match status" value="1"/>
</dbReference>
<keyword evidence="2" id="KW-0479">Metal-binding</keyword>
<dbReference type="InterPro" id="IPR003265">
    <property type="entry name" value="HhH-GPD_domain"/>
</dbReference>
<dbReference type="Proteomes" id="UP000242949">
    <property type="component" value="Unassembled WGS sequence"/>
</dbReference>
<dbReference type="GO" id="GO:0003824">
    <property type="term" value="F:catalytic activity"/>
    <property type="evidence" value="ECO:0007669"/>
    <property type="project" value="InterPro"/>
</dbReference>
<dbReference type="InterPro" id="IPR023170">
    <property type="entry name" value="HhH_base_excis_C"/>
</dbReference>
<organism evidence="6 7">
    <name type="scientific">Pelagirhabdus alkalitolerans</name>
    <dbReference type="NCBI Taxonomy" id="1612202"/>
    <lineage>
        <taxon>Bacteria</taxon>
        <taxon>Bacillati</taxon>
        <taxon>Bacillota</taxon>
        <taxon>Bacilli</taxon>
        <taxon>Bacillales</taxon>
        <taxon>Bacillaceae</taxon>
        <taxon>Pelagirhabdus</taxon>
    </lineage>
</organism>
<evidence type="ECO:0000256" key="3">
    <source>
        <dbReference type="ARBA" id="ARBA00023004"/>
    </source>
</evidence>
<dbReference type="SUPFAM" id="SSF48150">
    <property type="entry name" value="DNA-glycosylase"/>
    <property type="match status" value="1"/>
</dbReference>
<evidence type="ECO:0000256" key="1">
    <source>
        <dbReference type="ARBA" id="ARBA00022485"/>
    </source>
</evidence>
<dbReference type="OrthoDB" id="9802365at2"/>
<dbReference type="GO" id="GO:0006284">
    <property type="term" value="P:base-excision repair"/>
    <property type="evidence" value="ECO:0007669"/>
    <property type="project" value="InterPro"/>
</dbReference>
<reference evidence="7" key="1">
    <citation type="submission" date="2016-09" db="EMBL/GenBank/DDBJ databases">
        <authorList>
            <person name="Varghese N."/>
            <person name="Submissions S."/>
        </authorList>
    </citation>
    <scope>NUCLEOTIDE SEQUENCE [LARGE SCALE GENOMIC DNA]</scope>
    <source>
        <strain evidence="7">S5</strain>
    </source>
</reference>
<dbReference type="Gene3D" id="1.10.1670.10">
    <property type="entry name" value="Helix-hairpin-Helix base-excision DNA repair enzymes (C-terminal)"/>
    <property type="match status" value="1"/>
</dbReference>
<dbReference type="GO" id="GO:0051539">
    <property type="term" value="F:4 iron, 4 sulfur cluster binding"/>
    <property type="evidence" value="ECO:0007669"/>
    <property type="project" value="UniProtKB-KW"/>
</dbReference>
<dbReference type="InterPro" id="IPR011257">
    <property type="entry name" value="DNA_glycosylase"/>
</dbReference>
<dbReference type="Gene3D" id="1.10.340.30">
    <property type="entry name" value="Hypothetical protein, domain 2"/>
    <property type="match status" value="1"/>
</dbReference>
<dbReference type="PANTHER" id="PTHR10359:SF19">
    <property type="entry name" value="DNA REPAIR GLYCOSYLASE MJ1434-RELATED"/>
    <property type="match status" value="1"/>
</dbReference>
<keyword evidence="7" id="KW-1185">Reference proteome</keyword>
<protein>
    <submittedName>
        <fullName evidence="6">DNA-3-methyladenine glycosylase III</fullName>
    </submittedName>
</protein>
<evidence type="ECO:0000313" key="7">
    <source>
        <dbReference type="Proteomes" id="UP000242949"/>
    </source>
</evidence>
<accession>A0A1G6JUE8</accession>
<evidence type="ECO:0000259" key="5">
    <source>
        <dbReference type="SMART" id="SM00478"/>
    </source>
</evidence>
<dbReference type="AlphaFoldDB" id="A0A1G6JUE8"/>
<keyword evidence="3" id="KW-0408">Iron</keyword>
<proteinExistence type="predicted"/>
<sequence>MLPTIEGIYHNLYRTYGPQYWWPADTPFEMMIGAILVQNTAWTNVEKALDQLKDHLDPRAIHELSDQELESMIRPSGFYRMKTQRIRAFLSWYEMYDYDPKRLASKSTKELRQELLHIKGIGSETADSILLYAFNRHVFVIDAYTKRIFNRIGFDLDEKYEAIQQFFEMHLPKKVSIYNEYHALIVEHAKRFCKTKPLCEQCPIRTSCRQLI</sequence>
<dbReference type="EMBL" id="FMYI01000005">
    <property type="protein sequence ID" value="SDC22288.1"/>
    <property type="molecule type" value="Genomic_DNA"/>
</dbReference>
<dbReference type="CDD" id="cd00056">
    <property type="entry name" value="ENDO3c"/>
    <property type="match status" value="1"/>
</dbReference>
<keyword evidence="4" id="KW-0411">Iron-sulfur</keyword>
<dbReference type="RefSeq" id="WP_090795586.1">
    <property type="nucleotide sequence ID" value="NZ_FMYI01000005.1"/>
</dbReference>
<dbReference type="GO" id="GO:0046872">
    <property type="term" value="F:metal ion binding"/>
    <property type="evidence" value="ECO:0007669"/>
    <property type="project" value="UniProtKB-KW"/>
</dbReference>
<evidence type="ECO:0000256" key="2">
    <source>
        <dbReference type="ARBA" id="ARBA00022723"/>
    </source>
</evidence>
<evidence type="ECO:0000313" key="6">
    <source>
        <dbReference type="EMBL" id="SDC22288.1"/>
    </source>
</evidence>
<dbReference type="PANTHER" id="PTHR10359">
    <property type="entry name" value="A/G-SPECIFIC ADENINE GLYCOSYLASE/ENDONUCLEASE III"/>
    <property type="match status" value="1"/>
</dbReference>